<dbReference type="InterPro" id="IPR014244">
    <property type="entry name" value="RNA_pol_sigma-I"/>
</dbReference>
<comment type="subcellular location">
    <subcellularLocation>
        <location evidence="6">Cytoplasm</location>
    </subcellularLocation>
</comment>
<dbReference type="InterPro" id="IPR013325">
    <property type="entry name" value="RNA_pol_sigma_r2"/>
</dbReference>
<keyword evidence="6" id="KW-0346">Stress response</keyword>
<reference evidence="8" key="1">
    <citation type="submission" date="2022-12" db="EMBL/GenBank/DDBJ databases">
        <authorList>
            <person name="Wang J."/>
        </authorList>
    </citation>
    <scope>NUCLEOTIDE SEQUENCE</scope>
    <source>
        <strain evidence="8">HY-45-18</strain>
    </source>
</reference>
<protein>
    <recommendedName>
        <fullName evidence="6">RNA polymerase sigma factor SigI</fullName>
    </recommendedName>
</protein>
<dbReference type="EMBL" id="JAPQER010000004">
    <property type="protein sequence ID" value="MCY6484841.1"/>
    <property type="molecule type" value="Genomic_DNA"/>
</dbReference>
<evidence type="ECO:0000256" key="2">
    <source>
        <dbReference type="ARBA" id="ARBA00023015"/>
    </source>
</evidence>
<sequence length="232" mass="27448">MDPKLLSKENRNSFIESNKNFIYKIAYKICKRNLTWQNDDELSIALIAFNKACNTYNEKKGNFFSYTAMLIKNSLIDFFRKNQNTPYLIFDNTKIAEDDDNSNYIDFKSSINKYEIDCENQNRAQEIALFSQELKKYKLNFSELIKSSPSHIDTRNNLLNLALSCLKNENILKYIKDKRLLPISQISLLTNTNKKHLEKWRRYLIVLILILSSDEYPYIKSYLNIKVGEKFE</sequence>
<feature type="short sequence motif" description="Polymerase core binding" evidence="6">
    <location>
        <begin position="40"/>
        <end position="53"/>
    </location>
</feature>
<dbReference type="NCBIfam" id="TIGR02937">
    <property type="entry name" value="sigma70-ECF"/>
    <property type="match status" value="1"/>
</dbReference>
<keyword evidence="1 6" id="KW-0963">Cytoplasm</keyword>
<evidence type="ECO:0000313" key="9">
    <source>
        <dbReference type="Proteomes" id="UP001078443"/>
    </source>
</evidence>
<comment type="function">
    <text evidence="6">Sigma factors are initiation factors that promote the attachment of RNA polymerase to specific initiation sites and are then released.</text>
</comment>
<dbReference type="InterPro" id="IPR014284">
    <property type="entry name" value="RNA_pol_sigma-70_dom"/>
</dbReference>
<dbReference type="InterPro" id="IPR007627">
    <property type="entry name" value="RNA_pol_sigma70_r2"/>
</dbReference>
<proteinExistence type="inferred from homology"/>
<keyword evidence="3 6" id="KW-0731">Sigma factor</keyword>
<keyword evidence="4 6" id="KW-0238">DNA-binding</keyword>
<feature type="domain" description="RNA polymerase sigma-70 region 2" evidence="7">
    <location>
        <begin position="14"/>
        <end position="84"/>
    </location>
</feature>
<comment type="similarity">
    <text evidence="6">Belongs to the sigma-70 factor family. SigI subfamily.</text>
</comment>
<keyword evidence="2 6" id="KW-0805">Transcription regulation</keyword>
<dbReference type="Gene3D" id="1.10.1740.10">
    <property type="match status" value="1"/>
</dbReference>
<dbReference type="Proteomes" id="UP001078443">
    <property type="component" value="Unassembled WGS sequence"/>
</dbReference>
<comment type="activity regulation">
    <text evidence="6">Negatively regulated by the anti-sigma-I factor RsgI.</text>
</comment>
<evidence type="ECO:0000256" key="5">
    <source>
        <dbReference type="ARBA" id="ARBA00023163"/>
    </source>
</evidence>
<gene>
    <name evidence="6" type="primary">sigI</name>
    <name evidence="8" type="ORF">OW763_10860</name>
</gene>
<organism evidence="8 9">
    <name type="scientific">Clostridium aestuarii</name>
    <dbReference type="NCBI Taxonomy" id="338193"/>
    <lineage>
        <taxon>Bacteria</taxon>
        <taxon>Bacillati</taxon>
        <taxon>Bacillota</taxon>
        <taxon>Clostridia</taxon>
        <taxon>Eubacteriales</taxon>
        <taxon>Clostridiaceae</taxon>
        <taxon>Clostridium</taxon>
    </lineage>
</organism>
<evidence type="ECO:0000256" key="4">
    <source>
        <dbReference type="ARBA" id="ARBA00023125"/>
    </source>
</evidence>
<accession>A0ABT4D0S3</accession>
<dbReference type="RefSeq" id="WP_268041164.1">
    <property type="nucleotide sequence ID" value="NZ_JAPQER010000004.1"/>
</dbReference>
<evidence type="ECO:0000256" key="6">
    <source>
        <dbReference type="HAMAP-Rule" id="MF_02064"/>
    </source>
</evidence>
<evidence type="ECO:0000259" key="7">
    <source>
        <dbReference type="Pfam" id="PF04542"/>
    </source>
</evidence>
<comment type="subunit">
    <text evidence="6">Interacts with RsgI.</text>
</comment>
<name>A0ABT4D0S3_9CLOT</name>
<dbReference type="HAMAP" id="MF_02064">
    <property type="entry name" value="Sigma70_SigI"/>
    <property type="match status" value="1"/>
</dbReference>
<evidence type="ECO:0000256" key="3">
    <source>
        <dbReference type="ARBA" id="ARBA00023082"/>
    </source>
</evidence>
<dbReference type="Pfam" id="PF04542">
    <property type="entry name" value="Sigma70_r2"/>
    <property type="match status" value="1"/>
</dbReference>
<keyword evidence="9" id="KW-1185">Reference proteome</keyword>
<comment type="caution">
    <text evidence="8">The sequence shown here is derived from an EMBL/GenBank/DDBJ whole genome shotgun (WGS) entry which is preliminary data.</text>
</comment>
<keyword evidence="5 6" id="KW-0804">Transcription</keyword>
<evidence type="ECO:0000256" key="1">
    <source>
        <dbReference type="ARBA" id="ARBA00022490"/>
    </source>
</evidence>
<dbReference type="PIRSF" id="PIRSF038953">
    <property type="entry name" value="SigI"/>
    <property type="match status" value="1"/>
</dbReference>
<feature type="DNA-binding region" description="H-T-H motif" evidence="6">
    <location>
        <begin position="183"/>
        <end position="202"/>
    </location>
</feature>
<dbReference type="SUPFAM" id="SSF88946">
    <property type="entry name" value="Sigma2 domain of RNA polymerase sigma factors"/>
    <property type="match status" value="1"/>
</dbReference>
<evidence type="ECO:0000313" key="8">
    <source>
        <dbReference type="EMBL" id="MCY6484841.1"/>
    </source>
</evidence>